<feature type="transmembrane region" description="Helical" evidence="1">
    <location>
        <begin position="132"/>
        <end position="153"/>
    </location>
</feature>
<protein>
    <recommendedName>
        <fullName evidence="4">Sporulation integral membrane protein YlbJ</fullName>
    </recommendedName>
</protein>
<organism evidence="2 3">
    <name type="scientific">[Clostridium] fimetarium</name>
    <dbReference type="NCBI Taxonomy" id="99656"/>
    <lineage>
        <taxon>Bacteria</taxon>
        <taxon>Bacillati</taxon>
        <taxon>Bacillota</taxon>
        <taxon>Clostridia</taxon>
        <taxon>Lachnospirales</taxon>
        <taxon>Lachnospiraceae</taxon>
    </lineage>
</organism>
<proteinExistence type="predicted"/>
<keyword evidence="1" id="KW-1133">Transmembrane helix</keyword>
<dbReference type="AlphaFoldDB" id="A0A1I0RI01"/>
<reference evidence="2 3" key="1">
    <citation type="submission" date="2016-10" db="EMBL/GenBank/DDBJ databases">
        <authorList>
            <person name="de Groot N.N."/>
        </authorList>
    </citation>
    <scope>NUCLEOTIDE SEQUENCE [LARGE SCALE GENOMIC DNA]</scope>
    <source>
        <strain evidence="2 3">DSM 9179</strain>
    </source>
</reference>
<evidence type="ECO:0000256" key="1">
    <source>
        <dbReference type="SAM" id="Phobius"/>
    </source>
</evidence>
<keyword evidence="1" id="KW-0812">Transmembrane</keyword>
<dbReference type="Proteomes" id="UP000199701">
    <property type="component" value="Unassembled WGS sequence"/>
</dbReference>
<dbReference type="OrthoDB" id="1645614at2"/>
<gene>
    <name evidence="2" type="ORF">SAMN05421659_11626</name>
</gene>
<dbReference type="STRING" id="99656.SAMN05421659_11626"/>
<accession>A0A1I0RI01</accession>
<feature type="transmembrane region" description="Helical" evidence="1">
    <location>
        <begin position="6"/>
        <end position="24"/>
    </location>
</feature>
<evidence type="ECO:0000313" key="3">
    <source>
        <dbReference type="Proteomes" id="UP000199701"/>
    </source>
</evidence>
<keyword evidence="1" id="KW-0472">Membrane</keyword>
<dbReference type="EMBL" id="FOJI01000016">
    <property type="protein sequence ID" value="SEW40562.1"/>
    <property type="molecule type" value="Genomic_DNA"/>
</dbReference>
<dbReference type="RefSeq" id="WP_092456381.1">
    <property type="nucleotide sequence ID" value="NZ_FOJI01000016.1"/>
</dbReference>
<feature type="transmembrane region" description="Helical" evidence="1">
    <location>
        <begin position="104"/>
        <end position="126"/>
    </location>
</feature>
<keyword evidence="3" id="KW-1185">Reference proteome</keyword>
<feature type="transmembrane region" description="Helical" evidence="1">
    <location>
        <begin position="69"/>
        <end position="92"/>
    </location>
</feature>
<sequence>MRFVKSYKISKFIIIFLFIIMVFNPEVTLIGAKHGLLLWFNVIIPSLLPSIIISNMIVSAYGETFKNPFLYIIFTGLLCGYPLGAATAVQLSKKNRIDTKKMQFLMAICNNSSPMFITNYIILSTLNQKANLFQMIVIIYFPLLLLLIVFMIWNRNLFQHRLKPLIQKSVVKNININAIDSSIMTGFEIVTKVGGYIILFSILSAYIQSMPIKNEILKCVISGTLEITTGIDSIGKAGFSMELKKILACMFTAFGGLSCIAQTHSIIHKSGFSIKKYIYHKIIIMLLTAIMACFMIYVL</sequence>
<feature type="transmembrane region" description="Helical" evidence="1">
    <location>
        <begin position="36"/>
        <end position="57"/>
    </location>
</feature>
<evidence type="ECO:0000313" key="2">
    <source>
        <dbReference type="EMBL" id="SEW40562.1"/>
    </source>
</evidence>
<name>A0A1I0RI01_9FIRM</name>
<feature type="transmembrane region" description="Helical" evidence="1">
    <location>
        <begin position="246"/>
        <end position="266"/>
    </location>
</feature>
<evidence type="ECO:0008006" key="4">
    <source>
        <dbReference type="Google" id="ProtNLM"/>
    </source>
</evidence>
<feature type="transmembrane region" description="Helical" evidence="1">
    <location>
        <begin position="278"/>
        <end position="298"/>
    </location>
</feature>